<dbReference type="Proteomes" id="UP000554235">
    <property type="component" value="Unassembled WGS sequence"/>
</dbReference>
<evidence type="ECO:0000313" key="9">
    <source>
        <dbReference type="Proteomes" id="UP000554235"/>
    </source>
</evidence>
<keyword evidence="9" id="KW-1185">Reference proteome</keyword>
<dbReference type="OrthoDB" id="1470350at2759"/>
<dbReference type="GO" id="GO:0004497">
    <property type="term" value="F:monooxygenase activity"/>
    <property type="evidence" value="ECO:0007669"/>
    <property type="project" value="UniProtKB-KW"/>
</dbReference>
<keyword evidence="7" id="KW-0560">Oxidoreductase</keyword>
<evidence type="ECO:0000256" key="6">
    <source>
        <dbReference type="PIRSR" id="PIRSR602401-1"/>
    </source>
</evidence>
<dbReference type="PANTHER" id="PTHR24305:SF210">
    <property type="entry name" value="CYTOCHROME P450 MONOOXYGENASE ASQL-RELATED"/>
    <property type="match status" value="1"/>
</dbReference>
<dbReference type="AlphaFoldDB" id="A0A8H4LI07"/>
<dbReference type="GO" id="GO:0005506">
    <property type="term" value="F:iron ion binding"/>
    <property type="evidence" value="ECO:0007669"/>
    <property type="project" value="InterPro"/>
</dbReference>
<name>A0A8H4LI07_9HYPO</name>
<dbReference type="Pfam" id="PF00067">
    <property type="entry name" value="p450"/>
    <property type="match status" value="1"/>
</dbReference>
<dbReference type="CDD" id="cd11058">
    <property type="entry name" value="CYP60B-like"/>
    <property type="match status" value="1"/>
</dbReference>
<dbReference type="InterPro" id="IPR017972">
    <property type="entry name" value="Cyt_P450_CS"/>
</dbReference>
<keyword evidence="5 6" id="KW-0408">Iron</keyword>
<organism evidence="8 9">
    <name type="scientific">Fusarium albosuccineum</name>
    <dbReference type="NCBI Taxonomy" id="1237068"/>
    <lineage>
        <taxon>Eukaryota</taxon>
        <taxon>Fungi</taxon>
        <taxon>Dikarya</taxon>
        <taxon>Ascomycota</taxon>
        <taxon>Pezizomycotina</taxon>
        <taxon>Sordariomycetes</taxon>
        <taxon>Hypocreomycetidae</taxon>
        <taxon>Hypocreales</taxon>
        <taxon>Nectriaceae</taxon>
        <taxon>Fusarium</taxon>
        <taxon>Fusarium decemcellulare species complex</taxon>
    </lineage>
</organism>
<dbReference type="PROSITE" id="PS00086">
    <property type="entry name" value="CYTOCHROME_P450"/>
    <property type="match status" value="1"/>
</dbReference>
<dbReference type="PRINTS" id="PR00463">
    <property type="entry name" value="EP450I"/>
</dbReference>
<dbReference type="InterPro" id="IPR050121">
    <property type="entry name" value="Cytochrome_P450_monoxygenase"/>
</dbReference>
<evidence type="ECO:0000256" key="5">
    <source>
        <dbReference type="ARBA" id="ARBA00023004"/>
    </source>
</evidence>
<keyword evidence="7" id="KW-0503">Monooxygenase</keyword>
<evidence type="ECO:0000256" key="4">
    <source>
        <dbReference type="ARBA" id="ARBA00022723"/>
    </source>
</evidence>
<dbReference type="InterPro" id="IPR036396">
    <property type="entry name" value="Cyt_P450_sf"/>
</dbReference>
<evidence type="ECO:0000256" key="2">
    <source>
        <dbReference type="ARBA" id="ARBA00010617"/>
    </source>
</evidence>
<keyword evidence="3 6" id="KW-0349">Heme</keyword>
<dbReference type="InterPro" id="IPR001128">
    <property type="entry name" value="Cyt_P450"/>
</dbReference>
<dbReference type="EMBL" id="JAADYS010000434">
    <property type="protein sequence ID" value="KAF4469777.1"/>
    <property type="molecule type" value="Genomic_DNA"/>
</dbReference>
<evidence type="ECO:0000256" key="3">
    <source>
        <dbReference type="ARBA" id="ARBA00022617"/>
    </source>
</evidence>
<comment type="caution">
    <text evidence="8">The sequence shown here is derived from an EMBL/GenBank/DDBJ whole genome shotgun (WGS) entry which is preliminary data.</text>
</comment>
<dbReference type="GO" id="GO:0016705">
    <property type="term" value="F:oxidoreductase activity, acting on paired donors, with incorporation or reduction of molecular oxygen"/>
    <property type="evidence" value="ECO:0007669"/>
    <property type="project" value="InterPro"/>
</dbReference>
<dbReference type="InterPro" id="IPR002401">
    <property type="entry name" value="Cyt_P450_E_grp-I"/>
</dbReference>
<sequence>MLTLTGDVIRISPNELSFVTVEAYRDIYIQGGKNKPRFIKSKFYDTGEKILGLAQVQNPDEHQRQRKMLARAFSLRSLRGQENVVHDYTDKFLLQLGRIGHSKGPGIDMKQALHWLTFDIIGHLAFGESFGAVESGKTHPWVSLIVESTYFYMLNDVRKRLPLINLALPFLIPLNAAQKFRMHQRFTQEKTKTRIALSNGLERDDFFSHLLKEGTITEEELRAQANTLIIAGSETTSTVLTGILYFLLRNKSSLDKLTNEVRSTFTSLDQITGDSATNLPYLKATLEEGLRMFPPIAFGPPRISPGAVVAGHYIPPGTTVGVDNWSVFRDPRNFQDPDLFLPQRWLDETSEDNKDAFQPFSLGPHACIGMQLAYLEMKIILAKMAWIYDWELVNTDLDFFHEAKLYLLWSKPSVLAGSDAVSYTSPEFTSLFGTPLANTMRLQALLYQLEYSSPRSEYPKQEDPAGF</sequence>
<proteinExistence type="inferred from homology"/>
<comment type="cofactor">
    <cofactor evidence="1 6">
        <name>heme</name>
        <dbReference type="ChEBI" id="CHEBI:30413"/>
    </cofactor>
</comment>
<dbReference type="Gene3D" id="1.10.630.10">
    <property type="entry name" value="Cytochrome P450"/>
    <property type="match status" value="1"/>
</dbReference>
<feature type="binding site" description="axial binding residue" evidence="6">
    <location>
        <position position="367"/>
    </location>
    <ligand>
        <name>heme</name>
        <dbReference type="ChEBI" id="CHEBI:30413"/>
    </ligand>
    <ligandPart>
        <name>Fe</name>
        <dbReference type="ChEBI" id="CHEBI:18248"/>
    </ligandPart>
</feature>
<evidence type="ECO:0000256" key="1">
    <source>
        <dbReference type="ARBA" id="ARBA00001971"/>
    </source>
</evidence>
<evidence type="ECO:0000256" key="7">
    <source>
        <dbReference type="RuleBase" id="RU000461"/>
    </source>
</evidence>
<protein>
    <submittedName>
        <fullName evidence="8">Cytochrome P450</fullName>
    </submittedName>
</protein>
<gene>
    <name evidence="8" type="ORF">FALBO_3331</name>
</gene>
<dbReference type="SUPFAM" id="SSF48264">
    <property type="entry name" value="Cytochrome P450"/>
    <property type="match status" value="1"/>
</dbReference>
<keyword evidence="4 6" id="KW-0479">Metal-binding</keyword>
<comment type="similarity">
    <text evidence="2 7">Belongs to the cytochrome P450 family.</text>
</comment>
<reference evidence="8 9" key="1">
    <citation type="submission" date="2020-01" db="EMBL/GenBank/DDBJ databases">
        <title>Identification and distribution of gene clusters putatively required for synthesis of sphingolipid metabolism inhibitors in phylogenetically diverse species of the filamentous fungus Fusarium.</title>
        <authorList>
            <person name="Kim H.-S."/>
            <person name="Busman M."/>
            <person name="Brown D.W."/>
            <person name="Divon H."/>
            <person name="Uhlig S."/>
            <person name="Proctor R.H."/>
        </authorList>
    </citation>
    <scope>NUCLEOTIDE SEQUENCE [LARGE SCALE GENOMIC DNA]</scope>
    <source>
        <strain evidence="8 9">NRRL 20459</strain>
    </source>
</reference>
<accession>A0A8H4LI07</accession>
<dbReference type="PANTHER" id="PTHR24305">
    <property type="entry name" value="CYTOCHROME P450"/>
    <property type="match status" value="1"/>
</dbReference>
<dbReference type="GO" id="GO:0020037">
    <property type="term" value="F:heme binding"/>
    <property type="evidence" value="ECO:0007669"/>
    <property type="project" value="InterPro"/>
</dbReference>
<dbReference type="PRINTS" id="PR00385">
    <property type="entry name" value="P450"/>
</dbReference>
<evidence type="ECO:0000313" key="8">
    <source>
        <dbReference type="EMBL" id="KAF4469777.1"/>
    </source>
</evidence>